<evidence type="ECO:0000256" key="1">
    <source>
        <dbReference type="SAM" id="MobiDB-lite"/>
    </source>
</evidence>
<dbReference type="InParanoid" id="A0A0G4H5D5"/>
<organism evidence="2 3">
    <name type="scientific">Vitrella brassicaformis (strain CCMP3155)</name>
    <dbReference type="NCBI Taxonomy" id="1169540"/>
    <lineage>
        <taxon>Eukaryota</taxon>
        <taxon>Sar</taxon>
        <taxon>Alveolata</taxon>
        <taxon>Colpodellida</taxon>
        <taxon>Vitrellaceae</taxon>
        <taxon>Vitrella</taxon>
    </lineage>
</organism>
<dbReference type="Proteomes" id="UP000041254">
    <property type="component" value="Unassembled WGS sequence"/>
</dbReference>
<evidence type="ECO:0000313" key="2">
    <source>
        <dbReference type="EMBL" id="CEM39000.1"/>
    </source>
</evidence>
<dbReference type="OrthoDB" id="691673at2759"/>
<name>A0A0G4H5D5_VITBC</name>
<protein>
    <submittedName>
        <fullName evidence="2">Uncharacterized protein</fullName>
    </submittedName>
</protein>
<proteinExistence type="predicted"/>
<gene>
    <name evidence="2" type="ORF">Vbra_10642</name>
</gene>
<keyword evidence="3" id="KW-1185">Reference proteome</keyword>
<feature type="region of interest" description="Disordered" evidence="1">
    <location>
        <begin position="35"/>
        <end position="95"/>
    </location>
</feature>
<feature type="region of interest" description="Disordered" evidence="1">
    <location>
        <begin position="489"/>
        <end position="543"/>
    </location>
</feature>
<reference evidence="2 3" key="1">
    <citation type="submission" date="2014-11" db="EMBL/GenBank/DDBJ databases">
        <authorList>
            <person name="Zhu J."/>
            <person name="Qi W."/>
            <person name="Song R."/>
        </authorList>
    </citation>
    <scope>NUCLEOTIDE SEQUENCE [LARGE SCALE GENOMIC DNA]</scope>
</reference>
<dbReference type="OMA" id="MNQSEMN"/>
<accession>A0A0G4H5D5</accession>
<dbReference type="EMBL" id="CDMY01001019">
    <property type="protein sequence ID" value="CEM39000.1"/>
    <property type="molecule type" value="Genomic_DNA"/>
</dbReference>
<evidence type="ECO:0000313" key="3">
    <source>
        <dbReference type="Proteomes" id="UP000041254"/>
    </source>
</evidence>
<dbReference type="AlphaFoldDB" id="A0A0G4H5D5"/>
<dbReference type="VEuPathDB" id="CryptoDB:Vbra_10642"/>
<dbReference type="PhylomeDB" id="A0A0G4H5D5"/>
<sequence length="624" mass="70627">MRSRHLLRSSASSASLTHHPYSRWPSLLLPLTHHRRHQSSLARPKADDSQDADDSLTTDKGDASSVELQGGEGSDTSVVPREEGGELSTEVTTGLAPTYKPSELLDRDIRDGWVSTAPDGGLLGEQMIKKARIQYEMSRPPGNPLVDLAQHPPMVDIDEMIKEPQRITQDPRKAVVEVAKIPEDYLEKTLMPHLEHQIVFSLRVYTPAELARLSQAYARMPFQQAVLVNQLTTWIKDRLVGFQPEDVMTLLWPMYELAPNDLELWNMLVDKIWEMFEEFSPLNLLGVYRVMAKLDPVPQELIDYMLPQIRDCVATFDSFELNDVLYAIADHVREGATKQDMVLLNILLPEIERKYPQTTLLHTITNMWSLSRLQILHPRLLERATLDLVNPTLTTGLTPRFLAKAVWTWARFGMLDRVLPTLYPMIEGHADGFTAGEFARLAQALPSPAPVLARICRHHHMRVADMSRTDFSFFFLVCVRRSYLPTDPNDPHFAAPHTDQQPPVASEEPARQIAESAAGEGHVVVQSSDTAEGHHDEKSTTTSLVADEVDRIGLLASCLGYMEAEHEVFTSQEIRRIVHLVRCAPNKSYRYLLRKLPDSWQDLVDEALDREARGITGRPEGLRY</sequence>